<proteinExistence type="predicted"/>
<dbReference type="AlphaFoldDB" id="A0A2K8U9S5"/>
<protein>
    <recommendedName>
        <fullName evidence="3">Nucleotidyltransferase</fullName>
    </recommendedName>
</protein>
<keyword evidence="2" id="KW-1185">Reference proteome</keyword>
<dbReference type="EMBL" id="CP020370">
    <property type="protein sequence ID" value="AUB82332.1"/>
    <property type="molecule type" value="Genomic_DNA"/>
</dbReference>
<gene>
    <name evidence="1" type="ORF">THSYN_16175</name>
</gene>
<dbReference type="InterPro" id="IPR039498">
    <property type="entry name" value="NTP_transf_5"/>
</dbReference>
<evidence type="ECO:0008006" key="3">
    <source>
        <dbReference type="Google" id="ProtNLM"/>
    </source>
</evidence>
<evidence type="ECO:0000313" key="1">
    <source>
        <dbReference type="EMBL" id="AUB82332.1"/>
    </source>
</evidence>
<dbReference type="Pfam" id="PF14907">
    <property type="entry name" value="NTP_transf_5"/>
    <property type="match status" value="1"/>
</dbReference>
<accession>A0A2K8U9S5</accession>
<organism evidence="1 2">
    <name type="scientific">Candidatus Thiodictyon syntrophicum</name>
    <dbReference type="NCBI Taxonomy" id="1166950"/>
    <lineage>
        <taxon>Bacteria</taxon>
        <taxon>Pseudomonadati</taxon>
        <taxon>Pseudomonadota</taxon>
        <taxon>Gammaproteobacteria</taxon>
        <taxon>Chromatiales</taxon>
        <taxon>Chromatiaceae</taxon>
        <taxon>Thiodictyon</taxon>
    </lineage>
</organism>
<name>A0A2K8U9S5_9GAMM</name>
<dbReference type="KEGG" id="tsy:THSYN_16175"/>
<evidence type="ECO:0000313" key="2">
    <source>
        <dbReference type="Proteomes" id="UP000232638"/>
    </source>
</evidence>
<sequence length="383" mass="41883">MPSAIRTSTRVWRWYATSSMTVTHASTTPMAHRLRITRWSDLAALLDPVGHCADPLTEGRALDWEGIYGLAAARLVAPTLYAVLAARERLDAVPTPVRAALAELHRLNDARNARLRAVLRDTVRYLNAAGIEPLLLKGSIALLPDQYPQAAARMMSDLDLALVNAPAEHGEAVLRAGGYFDAPNVDPADYAAFHHVAPLFHPSGDGYVELHRGMLPASVPAQALPLARVCGAAQPLDWDGLRLWVPSLEHRLLHNALHHQVADGGLRAGHRALRQLLEFAQLRALPGAAGIAWPGLLAALDRVGHGVAVRAYLLAVQRLFGQPLPAGVRPGVRAHWSQCLAWLRIALPRLAPQFDLVGRLHNLPQRLITPSWYPQKIRSLCQR</sequence>
<dbReference type="Proteomes" id="UP000232638">
    <property type="component" value="Chromosome"/>
</dbReference>
<reference evidence="1 2" key="1">
    <citation type="submission" date="2017-03" db="EMBL/GenBank/DDBJ databases">
        <title>Complete genome sequence of Candidatus 'Thiodictyon syntrophicum' sp. nov. strain Cad16T, a photolithoautotroph purple sulfur bacterium isolated from an alpine meromictic lake.</title>
        <authorList>
            <person name="Luedin S.M."/>
            <person name="Pothier J.F."/>
            <person name="Danza F."/>
            <person name="Storelli N."/>
            <person name="Wittwer M."/>
            <person name="Tonolla M."/>
        </authorList>
    </citation>
    <scope>NUCLEOTIDE SEQUENCE [LARGE SCALE GENOMIC DNA]</scope>
    <source>
        <strain evidence="1 2">Cad16T</strain>
    </source>
</reference>